<reference evidence="1" key="1">
    <citation type="submission" date="2014-09" db="EMBL/GenBank/DDBJ databases">
        <authorList>
            <person name="Magalhaes I.L.F."/>
            <person name="Oliveira U."/>
            <person name="Santos F.R."/>
            <person name="Vidigal T.H.D.A."/>
            <person name="Brescovit A.D."/>
            <person name="Santos A.J."/>
        </authorList>
    </citation>
    <scope>NUCLEOTIDE SEQUENCE</scope>
    <source>
        <tissue evidence="1">Shoot tissue taken approximately 20 cm above the soil surface</tissue>
    </source>
</reference>
<sequence length="53" mass="6571">MPQQQLYIHHYSPQFKPYHESRLVCLQTKRGNHKSKKKIRKRKVKIYSLCFRI</sequence>
<evidence type="ECO:0000313" key="1">
    <source>
        <dbReference type="EMBL" id="JAE27671.1"/>
    </source>
</evidence>
<organism evidence="1">
    <name type="scientific">Arundo donax</name>
    <name type="common">Giant reed</name>
    <name type="synonym">Donax arundinaceus</name>
    <dbReference type="NCBI Taxonomy" id="35708"/>
    <lineage>
        <taxon>Eukaryota</taxon>
        <taxon>Viridiplantae</taxon>
        <taxon>Streptophyta</taxon>
        <taxon>Embryophyta</taxon>
        <taxon>Tracheophyta</taxon>
        <taxon>Spermatophyta</taxon>
        <taxon>Magnoliopsida</taxon>
        <taxon>Liliopsida</taxon>
        <taxon>Poales</taxon>
        <taxon>Poaceae</taxon>
        <taxon>PACMAD clade</taxon>
        <taxon>Arundinoideae</taxon>
        <taxon>Arundineae</taxon>
        <taxon>Arundo</taxon>
    </lineage>
</organism>
<name>A0A0A9GYK6_ARUDO</name>
<accession>A0A0A9GYK6</accession>
<proteinExistence type="predicted"/>
<dbReference type="AlphaFoldDB" id="A0A0A9GYK6"/>
<dbReference type="EMBL" id="GBRH01170225">
    <property type="protein sequence ID" value="JAE27671.1"/>
    <property type="molecule type" value="Transcribed_RNA"/>
</dbReference>
<protein>
    <submittedName>
        <fullName evidence="1">Uncharacterized protein</fullName>
    </submittedName>
</protein>
<reference evidence="1" key="2">
    <citation type="journal article" date="2015" name="Data Brief">
        <title>Shoot transcriptome of the giant reed, Arundo donax.</title>
        <authorList>
            <person name="Barrero R.A."/>
            <person name="Guerrero F.D."/>
            <person name="Moolhuijzen P."/>
            <person name="Goolsby J.A."/>
            <person name="Tidwell J."/>
            <person name="Bellgard S.E."/>
            <person name="Bellgard M.I."/>
        </authorList>
    </citation>
    <scope>NUCLEOTIDE SEQUENCE</scope>
    <source>
        <tissue evidence="1">Shoot tissue taken approximately 20 cm above the soil surface</tissue>
    </source>
</reference>